<keyword evidence="3" id="KW-1003">Cell membrane</keyword>
<accession>A0A0M2SIX1</accession>
<feature type="transmembrane region" description="Helical" evidence="7">
    <location>
        <begin position="237"/>
        <end position="263"/>
    </location>
</feature>
<dbReference type="RefSeq" id="WP_046514471.1">
    <property type="nucleotide sequence ID" value="NZ_LAYZ01000003.1"/>
</dbReference>
<dbReference type="Pfam" id="PF01554">
    <property type="entry name" value="MatE"/>
    <property type="match status" value="2"/>
</dbReference>
<evidence type="ECO:0000256" key="3">
    <source>
        <dbReference type="ARBA" id="ARBA00022475"/>
    </source>
</evidence>
<dbReference type="PATRIC" id="fig|1432562.3.peg.1244"/>
<dbReference type="AlphaFoldDB" id="A0A0M2SIX1"/>
<evidence type="ECO:0000256" key="6">
    <source>
        <dbReference type="ARBA" id="ARBA00023136"/>
    </source>
</evidence>
<evidence type="ECO:0000256" key="7">
    <source>
        <dbReference type="SAM" id="Phobius"/>
    </source>
</evidence>
<dbReference type="Proteomes" id="UP000034287">
    <property type="component" value="Unassembled WGS sequence"/>
</dbReference>
<keyword evidence="6 7" id="KW-0472">Membrane</keyword>
<dbReference type="PANTHER" id="PTHR43549:SF3">
    <property type="entry name" value="MULTIDRUG RESISTANCE PROTEIN YPNP-RELATED"/>
    <property type="match status" value="1"/>
</dbReference>
<feature type="transmembrane region" description="Helical" evidence="7">
    <location>
        <begin position="385"/>
        <end position="402"/>
    </location>
</feature>
<dbReference type="NCBIfam" id="TIGR00797">
    <property type="entry name" value="matE"/>
    <property type="match status" value="1"/>
</dbReference>
<feature type="transmembrane region" description="Helical" evidence="7">
    <location>
        <begin position="283"/>
        <end position="305"/>
    </location>
</feature>
<dbReference type="GO" id="GO:0005886">
    <property type="term" value="C:plasma membrane"/>
    <property type="evidence" value="ECO:0007669"/>
    <property type="project" value="UniProtKB-SubCell"/>
</dbReference>
<dbReference type="InterPro" id="IPR002528">
    <property type="entry name" value="MATE_fam"/>
</dbReference>
<feature type="transmembrane region" description="Helical" evidence="7">
    <location>
        <begin position="137"/>
        <end position="159"/>
    </location>
</feature>
<sequence length="451" mass="48842">MADKHQTDFTKGGILKPLILFSGPIMLTNLLQTSFQIVDSLWVGNLLGAGALGSVAVATTILVTVLSFILGMNNAALTILSQQYGRKNEEGLKSYLNAFVVLMTAMAIVFGVFGFIFSEKLLLLIGTPESILAEARIYLQISFLGMFFLFAYNFVNTVLRAIGDSRTPMRIVLIAVVMNALLAPLFIGVLDLGIEGAAFSTVAAQGIAFLYSIYYSVKNRLIPFTPPSLPKRSEVSLILNLGIPAGLQMAVIHAGVAAILSVVTQFGGYTVAGFSAAQRLDSLIMLPAMALGTAVNSMAGQNIGINDWNRVRKIAKLAAVYNFAIMVAVAVAVIIFAEAGVRLFIQDDASVAFGTEYLRIVALCYPFLGLNFVLNGIVRAAGAMYQVLVLNIISFWVLRYPLTDLFSSIFGQTGIGLGMGVSFIISSLFAFMYYKFGKWDRKQLFKKEIQT</sequence>
<feature type="transmembrane region" description="Helical" evidence="7">
    <location>
        <begin position="171"/>
        <end position="190"/>
    </location>
</feature>
<reference evidence="8 9" key="1">
    <citation type="submission" date="2015-04" db="EMBL/GenBank/DDBJ databases">
        <title>Taxonomic description and genome sequence of Salinicoccus sediminis sp. nov., a novel hyper halotolerant bacterium isolated from marine sediment.</title>
        <authorList>
            <person name="Mathan Kumar R."/>
            <person name="Kaur G."/>
            <person name="Kumar N."/>
            <person name="Kumar A."/>
            <person name="Singh N.K."/>
            <person name="Kaur N."/>
            <person name="Mayilraj S."/>
        </authorList>
    </citation>
    <scope>NUCLEOTIDE SEQUENCE [LARGE SCALE GENOMIC DNA]</scope>
    <source>
        <strain evidence="8 9">SV-16</strain>
    </source>
</reference>
<feature type="transmembrane region" description="Helical" evidence="7">
    <location>
        <begin position="94"/>
        <end position="117"/>
    </location>
</feature>
<proteinExistence type="predicted"/>
<organism evidence="8 9">
    <name type="scientific">Salinicoccus sediminis</name>
    <dbReference type="NCBI Taxonomy" id="1432562"/>
    <lineage>
        <taxon>Bacteria</taxon>
        <taxon>Bacillati</taxon>
        <taxon>Bacillota</taxon>
        <taxon>Bacilli</taxon>
        <taxon>Bacillales</taxon>
        <taxon>Staphylococcaceae</taxon>
        <taxon>Salinicoccus</taxon>
    </lineage>
</organism>
<evidence type="ECO:0000256" key="5">
    <source>
        <dbReference type="ARBA" id="ARBA00022989"/>
    </source>
</evidence>
<evidence type="ECO:0000256" key="1">
    <source>
        <dbReference type="ARBA" id="ARBA00004651"/>
    </source>
</evidence>
<feature type="transmembrane region" description="Helical" evidence="7">
    <location>
        <begin position="51"/>
        <end position="73"/>
    </location>
</feature>
<dbReference type="InterPro" id="IPR052031">
    <property type="entry name" value="Membrane_Transporter-Flippase"/>
</dbReference>
<evidence type="ECO:0000256" key="2">
    <source>
        <dbReference type="ARBA" id="ARBA00022448"/>
    </source>
</evidence>
<dbReference type="EMBL" id="LAYZ01000003">
    <property type="protein sequence ID" value="KKK34639.1"/>
    <property type="molecule type" value="Genomic_DNA"/>
</dbReference>
<feature type="transmembrane region" description="Helical" evidence="7">
    <location>
        <begin position="357"/>
        <end position="378"/>
    </location>
</feature>
<dbReference type="PANTHER" id="PTHR43549">
    <property type="entry name" value="MULTIDRUG RESISTANCE PROTEIN YPNP-RELATED"/>
    <property type="match status" value="1"/>
</dbReference>
<comment type="caution">
    <text evidence="8">The sequence shown here is derived from an EMBL/GenBank/DDBJ whole genome shotgun (WGS) entry which is preliminary data.</text>
</comment>
<keyword evidence="4 7" id="KW-0812">Transmembrane</keyword>
<keyword evidence="5 7" id="KW-1133">Transmembrane helix</keyword>
<dbReference type="GO" id="GO:0015297">
    <property type="term" value="F:antiporter activity"/>
    <property type="evidence" value="ECO:0007669"/>
    <property type="project" value="InterPro"/>
</dbReference>
<feature type="transmembrane region" description="Helical" evidence="7">
    <location>
        <begin position="414"/>
        <end position="434"/>
    </location>
</feature>
<comment type="subcellular location">
    <subcellularLocation>
        <location evidence="1">Cell membrane</location>
        <topology evidence="1">Multi-pass membrane protein</topology>
    </subcellularLocation>
</comment>
<keyword evidence="2" id="KW-0813">Transport</keyword>
<evidence type="ECO:0000256" key="4">
    <source>
        <dbReference type="ARBA" id="ARBA00022692"/>
    </source>
</evidence>
<dbReference type="InterPro" id="IPR048279">
    <property type="entry name" value="MdtK-like"/>
</dbReference>
<dbReference type="OrthoDB" id="9776324at2"/>
<feature type="transmembrane region" description="Helical" evidence="7">
    <location>
        <begin position="317"/>
        <end position="337"/>
    </location>
</feature>
<keyword evidence="9" id="KW-1185">Reference proteome</keyword>
<gene>
    <name evidence="8" type="ORF">WN59_06250</name>
</gene>
<feature type="transmembrane region" description="Helical" evidence="7">
    <location>
        <begin position="196"/>
        <end position="217"/>
    </location>
</feature>
<evidence type="ECO:0000313" key="9">
    <source>
        <dbReference type="Proteomes" id="UP000034287"/>
    </source>
</evidence>
<dbReference type="PIRSF" id="PIRSF006603">
    <property type="entry name" value="DinF"/>
    <property type="match status" value="1"/>
</dbReference>
<dbReference type="STRING" id="1432562.WN59_06250"/>
<name>A0A0M2SIX1_9STAP</name>
<protein>
    <submittedName>
        <fullName evidence="8">Multidrug transporter</fullName>
    </submittedName>
</protein>
<dbReference type="CDD" id="cd13138">
    <property type="entry name" value="MATE_yoeA_like"/>
    <property type="match status" value="1"/>
</dbReference>
<dbReference type="GO" id="GO:0042910">
    <property type="term" value="F:xenobiotic transmembrane transporter activity"/>
    <property type="evidence" value="ECO:0007669"/>
    <property type="project" value="InterPro"/>
</dbReference>
<feature type="transmembrane region" description="Helical" evidence="7">
    <location>
        <begin position="12"/>
        <end position="31"/>
    </location>
</feature>
<evidence type="ECO:0000313" key="8">
    <source>
        <dbReference type="EMBL" id="KKK34639.1"/>
    </source>
</evidence>